<comment type="similarity">
    <text evidence="1 2">Belongs to the UPF0301 (AlgH) family.</text>
</comment>
<reference evidence="3 4" key="2">
    <citation type="journal article" date="2015" name="PLoS Genet.">
        <title>Common Cell Shape Evolution of Two Nasopharyngeal Pathogens.</title>
        <authorList>
            <person name="Veyrier F.J."/>
            <person name="Biais N."/>
            <person name="Morales P."/>
            <person name="Belkacem N."/>
            <person name="Guilhen C."/>
            <person name="Ranjeva S."/>
            <person name="Sismeiro O."/>
            <person name="Pehau-Arnaudet G."/>
            <person name="Rocha E.P."/>
            <person name="Werts C."/>
            <person name="Taha M.K."/>
            <person name="Boneca I.G."/>
        </authorList>
    </citation>
    <scope>NUCLEOTIDE SEQUENCE [LARGE SCALE GENOMIC DNA]</scope>
    <source>
        <strain evidence="3 4">ATCC 29315</strain>
    </source>
</reference>
<dbReference type="Proteomes" id="UP000031392">
    <property type="component" value="Chromosome"/>
</dbReference>
<dbReference type="PANTHER" id="PTHR30327">
    <property type="entry name" value="UNCHARACTERIZED PROTEIN YQGE"/>
    <property type="match status" value="1"/>
</dbReference>
<evidence type="ECO:0000256" key="1">
    <source>
        <dbReference type="ARBA" id="ARBA00009600"/>
    </source>
</evidence>
<proteinExistence type="inferred from homology"/>
<dbReference type="AlphaFoldDB" id="A0A0B5CNE2"/>
<evidence type="ECO:0000256" key="2">
    <source>
        <dbReference type="HAMAP-Rule" id="MF_00758"/>
    </source>
</evidence>
<sequence length="183" mass="19879">MDNLTDHFLIATPSLEDPFFGGSVVYMCRHDGDGALGLVINKPSPIPMDAVFSAIDKPVPEQFRSSLVMMGGPVQIDRGFVVHSPCGQWQSSIAVNADTALTTSRDIIERLAENDAVGKAILTIGCSSWDAGQLERELEENSWLAVPADGNILFDLPFHERYRAALAKLGIEPVMLMREAGHA</sequence>
<dbReference type="NCBIfam" id="NF001266">
    <property type="entry name" value="PRK00228.1-1"/>
    <property type="match status" value="1"/>
</dbReference>
<dbReference type="PATRIC" id="fig|546263.7.peg.776"/>
<dbReference type="Pfam" id="PF02622">
    <property type="entry name" value="DUF179"/>
    <property type="match status" value="1"/>
</dbReference>
<name>A0A0B5CNE2_NEIEG</name>
<dbReference type="KEGG" id="nel:NELON_03675"/>
<evidence type="ECO:0000313" key="4">
    <source>
        <dbReference type="Proteomes" id="UP000031392"/>
    </source>
</evidence>
<dbReference type="HAMAP" id="MF_00758">
    <property type="entry name" value="UPF0301"/>
    <property type="match status" value="1"/>
</dbReference>
<dbReference type="InterPro" id="IPR003774">
    <property type="entry name" value="AlgH-like"/>
</dbReference>
<dbReference type="PANTHER" id="PTHR30327:SF1">
    <property type="entry name" value="UPF0301 PROTEIN YQGE"/>
    <property type="match status" value="1"/>
</dbReference>
<dbReference type="SUPFAM" id="SSF143456">
    <property type="entry name" value="VC0467-like"/>
    <property type="match status" value="1"/>
</dbReference>
<dbReference type="RefSeq" id="WP_040665815.1">
    <property type="nucleotide sequence ID" value="NZ_CP007726.1"/>
</dbReference>
<reference evidence="4" key="1">
    <citation type="submission" date="2014-05" db="EMBL/GenBank/DDBJ databases">
        <title>Complete Genome sequence of Neisseria elongata subsp. glycolytica.</title>
        <authorList>
            <person name="Veyrier F.J."/>
            <person name="Taha M.-K."/>
        </authorList>
    </citation>
    <scope>NUCLEOTIDE SEQUENCE [LARGE SCALE GENOMIC DNA]</scope>
    <source>
        <strain evidence="4">ATCC 29315</strain>
    </source>
</reference>
<dbReference type="HOGENOM" id="CLU_057596_1_0_4"/>
<organism evidence="3 4">
    <name type="scientific">Neisseria elongata subsp. glycolytica ATCC 29315</name>
    <dbReference type="NCBI Taxonomy" id="546263"/>
    <lineage>
        <taxon>Bacteria</taxon>
        <taxon>Pseudomonadati</taxon>
        <taxon>Pseudomonadota</taxon>
        <taxon>Betaproteobacteria</taxon>
        <taxon>Neisseriales</taxon>
        <taxon>Neisseriaceae</taxon>
        <taxon>Neisseria</taxon>
    </lineage>
</organism>
<keyword evidence="4" id="KW-1185">Reference proteome</keyword>
<dbReference type="EMBL" id="CP007726">
    <property type="protein sequence ID" value="AJE18070.1"/>
    <property type="molecule type" value="Genomic_DNA"/>
</dbReference>
<protein>
    <recommendedName>
        <fullName evidence="2">UPF0301 protein NELON_03675</fullName>
    </recommendedName>
</protein>
<dbReference type="Gene3D" id="3.40.1740.10">
    <property type="entry name" value="VC0467-like"/>
    <property type="match status" value="1"/>
</dbReference>
<dbReference type="GO" id="GO:0005829">
    <property type="term" value="C:cytosol"/>
    <property type="evidence" value="ECO:0007669"/>
    <property type="project" value="TreeGrafter"/>
</dbReference>
<gene>
    <name evidence="3" type="ORF">NELON_03675</name>
</gene>
<evidence type="ECO:0000313" key="3">
    <source>
        <dbReference type="EMBL" id="AJE18070.1"/>
    </source>
</evidence>
<accession>A0A0B5CNE2</accession>